<accession>A0AB34HLD0</accession>
<evidence type="ECO:0000256" key="1">
    <source>
        <dbReference type="SAM" id="MobiDB-lite"/>
    </source>
</evidence>
<dbReference type="EMBL" id="JAIQCJ010001201">
    <property type="protein sequence ID" value="KAJ8791690.1"/>
    <property type="molecule type" value="Genomic_DNA"/>
</dbReference>
<feature type="compositionally biased region" description="Basic and acidic residues" evidence="1">
    <location>
        <begin position="352"/>
        <end position="362"/>
    </location>
</feature>
<feature type="region of interest" description="Disordered" evidence="1">
    <location>
        <begin position="343"/>
        <end position="403"/>
    </location>
</feature>
<dbReference type="AlphaFoldDB" id="A0AB34HLD0"/>
<name>A0AB34HLD0_ESCRO</name>
<evidence type="ECO:0000313" key="2">
    <source>
        <dbReference type="EMBL" id="KAJ8791690.1"/>
    </source>
</evidence>
<evidence type="ECO:0000313" key="3">
    <source>
        <dbReference type="Proteomes" id="UP001159641"/>
    </source>
</evidence>
<dbReference type="Proteomes" id="UP001159641">
    <property type="component" value="Unassembled WGS sequence"/>
</dbReference>
<feature type="region of interest" description="Disordered" evidence="1">
    <location>
        <begin position="20"/>
        <end position="51"/>
    </location>
</feature>
<feature type="compositionally biased region" description="Basic and acidic residues" evidence="1">
    <location>
        <begin position="452"/>
        <end position="469"/>
    </location>
</feature>
<proteinExistence type="predicted"/>
<comment type="caution">
    <text evidence="2">The sequence shown here is derived from an EMBL/GenBank/DDBJ whole genome shotgun (WGS) entry which is preliminary data.</text>
</comment>
<reference evidence="2 3" key="1">
    <citation type="submission" date="2022-11" db="EMBL/GenBank/DDBJ databases">
        <title>Whole genome sequence of Eschrichtius robustus ER-17-0199.</title>
        <authorList>
            <person name="Bruniche-Olsen A."/>
            <person name="Black A.N."/>
            <person name="Fields C.J."/>
            <person name="Walden K."/>
            <person name="Dewoody J.A."/>
        </authorList>
    </citation>
    <scope>NUCLEOTIDE SEQUENCE [LARGE SCALE GENOMIC DNA]</scope>
    <source>
        <strain evidence="2">ER-17-0199</strain>
        <tissue evidence="2">Blubber</tissue>
    </source>
</reference>
<keyword evidence="3" id="KW-1185">Reference proteome</keyword>
<feature type="region of interest" description="Disordered" evidence="1">
    <location>
        <begin position="418"/>
        <end position="508"/>
    </location>
</feature>
<organism evidence="2 3">
    <name type="scientific">Eschrichtius robustus</name>
    <name type="common">California gray whale</name>
    <name type="synonym">Eschrichtius gibbosus</name>
    <dbReference type="NCBI Taxonomy" id="9764"/>
    <lineage>
        <taxon>Eukaryota</taxon>
        <taxon>Metazoa</taxon>
        <taxon>Chordata</taxon>
        <taxon>Craniata</taxon>
        <taxon>Vertebrata</taxon>
        <taxon>Euteleostomi</taxon>
        <taxon>Mammalia</taxon>
        <taxon>Eutheria</taxon>
        <taxon>Laurasiatheria</taxon>
        <taxon>Artiodactyla</taxon>
        <taxon>Whippomorpha</taxon>
        <taxon>Cetacea</taxon>
        <taxon>Mysticeti</taxon>
        <taxon>Eschrichtiidae</taxon>
        <taxon>Eschrichtius</taxon>
    </lineage>
</organism>
<protein>
    <submittedName>
        <fullName evidence="2">Uncharacterized protein</fullName>
    </submittedName>
</protein>
<sequence>MVPPPDPGTQLVREPLEALSLKPWGLQEPQDFKGGKGSVERGAAQQSLGPQSCRRARVNGMLCMPLGQSLHSAVALPPRALAENPANTCPSANASMVQFSNAARAASCFLQAPPRGAAMTTEAPVLGPWPRADTQDPVTPSKGLPVDQFGKEAREPAGQQVSGLECGFRPLGSGVEGQAGYRAGMVVRIWAQVLLGSGLSGRKHINQRWEVNLGCCARSKGLPPAPVISVTVLGFLLGNLHRYCYERCQKCGSDNFLLHLDNSWSLRHQGVNIPESTALDHQARQPEQWPGGVSEHLEALGRWLQAMPATPPTLQVTIFGSLCDSLDLARFCAGRIVCQSAVGSSPRIPGARADRTSPDSDAVRGCARAAQLASNVPGPARSSGGSRSRGRPDPGVIVGLHRPEPSCPGLALPLRAKLGQAPAPPGARPWTGREGPALCQGRRDSSPPPGPRPRDWPLHWSVRRADVSGRDFPGPNLPGRRRAETRLSQSGPGQCPRFRASQAVSRDR</sequence>
<gene>
    <name evidence="2" type="ORF">J1605_020412</name>
</gene>
<feature type="compositionally biased region" description="Low complexity" evidence="1">
    <location>
        <begin position="377"/>
        <end position="386"/>
    </location>
</feature>